<keyword evidence="1" id="KW-0732">Signal</keyword>
<dbReference type="RefSeq" id="WP_116021146.1">
    <property type="nucleotide sequence ID" value="NZ_QTTT01000001.1"/>
</dbReference>
<dbReference type="AlphaFoldDB" id="A0A3D9SQX0"/>
<evidence type="ECO:0000259" key="2">
    <source>
        <dbReference type="Pfam" id="PF09084"/>
    </source>
</evidence>
<dbReference type="Proteomes" id="UP000256661">
    <property type="component" value="Unassembled WGS sequence"/>
</dbReference>
<dbReference type="PANTHER" id="PTHR30024:SF45">
    <property type="entry name" value="ABC TRANSPORTER SUBSTRATE-BINDING PROTEIN"/>
    <property type="match status" value="1"/>
</dbReference>
<accession>A0A3D9SQX0</accession>
<reference evidence="3 4" key="1">
    <citation type="submission" date="2018-08" db="EMBL/GenBank/DDBJ databases">
        <title>Sequencing the genomes of 1000 actinobacteria strains.</title>
        <authorList>
            <person name="Klenk H.-P."/>
        </authorList>
    </citation>
    <scope>NUCLEOTIDE SEQUENCE [LARGE SCALE GENOMIC DNA]</scope>
    <source>
        <strain evidence="3 4">DSM 43927</strain>
    </source>
</reference>
<dbReference type="SUPFAM" id="SSF160387">
    <property type="entry name" value="NosL/MerB-like"/>
    <property type="match status" value="1"/>
</dbReference>
<keyword evidence="4" id="KW-1185">Reference proteome</keyword>
<feature type="chain" id="PRO_5039554487" evidence="1">
    <location>
        <begin position="23"/>
        <end position="469"/>
    </location>
</feature>
<comment type="caution">
    <text evidence="3">The sequence shown here is derived from an EMBL/GenBank/DDBJ whole genome shotgun (WGS) entry which is preliminary data.</text>
</comment>
<protein>
    <submittedName>
        <fullName evidence="3">NitT/TauT family transport system substrate-binding protein</fullName>
    </submittedName>
</protein>
<dbReference type="EMBL" id="QTTT01000001">
    <property type="protein sequence ID" value="REE95325.1"/>
    <property type="molecule type" value="Genomic_DNA"/>
</dbReference>
<organism evidence="3 4">
    <name type="scientific">Thermomonospora umbrina</name>
    <dbReference type="NCBI Taxonomy" id="111806"/>
    <lineage>
        <taxon>Bacteria</taxon>
        <taxon>Bacillati</taxon>
        <taxon>Actinomycetota</taxon>
        <taxon>Actinomycetes</taxon>
        <taxon>Streptosporangiales</taxon>
        <taxon>Thermomonosporaceae</taxon>
        <taxon>Thermomonospora</taxon>
    </lineage>
</organism>
<dbReference type="Gene3D" id="3.40.190.10">
    <property type="entry name" value="Periplasmic binding protein-like II"/>
    <property type="match status" value="2"/>
</dbReference>
<evidence type="ECO:0000313" key="3">
    <source>
        <dbReference type="EMBL" id="REE95325.1"/>
    </source>
</evidence>
<dbReference type="Pfam" id="PF09084">
    <property type="entry name" value="NMT1"/>
    <property type="match status" value="1"/>
</dbReference>
<name>A0A3D9SQX0_9ACTN</name>
<sequence length="469" mass="49650">MNARWKAVTSIAALGAALAGLAGCGGSGGGGGTVRVDVGYQSKTINTVTAGTLLRDLGHLERRLAELGRRNGKTYKVRWYDFATGAPLTAQMIAGKIAIGSMGDYPLLINGSRSAGFDDARSRFVGVTGYNLRGSLNQVVVPRDSTARTLADLRGKAVSTSVGSAAHGMLVRGLRGQGLQPADIEILGQDPSVGVTNVESGKAAALAQFVPYPQQMIFNGKARLLYDGGAIAFPTFHGIVAREKWTRDHPEVLEAFLAATKDTTAHLHRDPLDSARRVARATGLQPEVVYLYNGAGGLVTFDMTIKPQLVDALRKDVPFLKEIGSIKELDVDAFTDDGPLRRAYGPGYDRDAASLTNPAAIKGRDEICDLDVTDPRTASEAWIGEEITPAANPTCLLRLVKKRGGEPRAVYAPSADTGTKLFADAASWVRDPRAEWPLLPFATPEAAAAYVGGHPGAQTLDYRAALAAA</sequence>
<dbReference type="InterPro" id="IPR015168">
    <property type="entry name" value="SsuA/THI5"/>
</dbReference>
<dbReference type="PROSITE" id="PS51257">
    <property type="entry name" value="PROKAR_LIPOPROTEIN"/>
    <property type="match status" value="1"/>
</dbReference>
<gene>
    <name evidence="3" type="ORF">DFJ69_0711</name>
</gene>
<evidence type="ECO:0000313" key="4">
    <source>
        <dbReference type="Proteomes" id="UP000256661"/>
    </source>
</evidence>
<feature type="domain" description="SsuA/THI5-like" evidence="2">
    <location>
        <begin position="134"/>
        <end position="271"/>
    </location>
</feature>
<proteinExistence type="predicted"/>
<dbReference type="OrthoDB" id="286202at2"/>
<dbReference type="PANTHER" id="PTHR30024">
    <property type="entry name" value="ALIPHATIC SULFONATES-BINDING PROTEIN-RELATED"/>
    <property type="match status" value="1"/>
</dbReference>
<feature type="signal peptide" evidence="1">
    <location>
        <begin position="1"/>
        <end position="22"/>
    </location>
</feature>
<evidence type="ECO:0000256" key="1">
    <source>
        <dbReference type="SAM" id="SignalP"/>
    </source>
</evidence>
<dbReference type="SUPFAM" id="SSF53850">
    <property type="entry name" value="Periplasmic binding protein-like II"/>
    <property type="match status" value="1"/>
</dbReference>